<evidence type="ECO:0000313" key="9">
    <source>
        <dbReference type="EMBL" id="HEC78190.1"/>
    </source>
</evidence>
<reference evidence="9" key="1">
    <citation type="journal article" date="2020" name="mSystems">
        <title>Genome- and Community-Level Interaction Insights into Carbon Utilization and Element Cycling Functions of Hydrothermarchaeota in Hydrothermal Sediment.</title>
        <authorList>
            <person name="Zhou Z."/>
            <person name="Liu Y."/>
            <person name="Xu W."/>
            <person name="Pan J."/>
            <person name="Luo Z.H."/>
            <person name="Li M."/>
        </authorList>
    </citation>
    <scope>NUCLEOTIDE SEQUENCE</scope>
    <source>
        <strain evidence="9">HyVt-388</strain>
    </source>
</reference>
<dbReference type="GO" id="GO:0046872">
    <property type="term" value="F:metal ion binding"/>
    <property type="evidence" value="ECO:0007669"/>
    <property type="project" value="UniProtKB-KW"/>
</dbReference>
<evidence type="ECO:0000256" key="7">
    <source>
        <dbReference type="ARBA" id="ARBA00022842"/>
    </source>
</evidence>
<keyword evidence="6" id="KW-0067">ATP-binding</keyword>
<comment type="caution">
    <text evidence="9">The sequence shown here is derived from an EMBL/GenBank/DDBJ whole genome shotgun (WGS) entry which is preliminary data.</text>
</comment>
<evidence type="ECO:0000256" key="3">
    <source>
        <dbReference type="ARBA" id="ARBA00022695"/>
    </source>
</evidence>
<dbReference type="InterPro" id="IPR052038">
    <property type="entry name" value="Type-VII_TA_antitoxin"/>
</dbReference>
<keyword evidence="2" id="KW-0808">Transferase</keyword>
<organism evidence="9 10">
    <name type="scientific">candidate division WOR-3 bacterium</name>
    <dbReference type="NCBI Taxonomy" id="2052148"/>
    <lineage>
        <taxon>Bacteria</taxon>
        <taxon>Bacteria division WOR-3</taxon>
    </lineage>
</organism>
<dbReference type="AlphaFoldDB" id="A0A9C9JZS0"/>
<accession>A0A9C9JZS0</accession>
<keyword evidence="3" id="KW-0548">Nucleotidyltransferase</keyword>
<proteinExistence type="predicted"/>
<gene>
    <name evidence="9" type="ORF">ENI34_03495</name>
</gene>
<name>A0A9C9JZS0_UNCW3</name>
<comment type="cofactor">
    <cofactor evidence="1">
        <name>Mg(2+)</name>
        <dbReference type="ChEBI" id="CHEBI:18420"/>
    </cofactor>
</comment>
<dbReference type="PANTHER" id="PTHR33571">
    <property type="entry name" value="SSL8005 PROTEIN"/>
    <property type="match status" value="1"/>
</dbReference>
<sequence length="98" mass="11586">MERLTKEEITRILRRNRELLTRYRIKKISLFGSYARGEQRDKSDIDFLVEFESPISIFEHVHLINELEQIFGKKVEVLSIKALKPILSETILKEAVEV</sequence>
<dbReference type="CDD" id="cd05403">
    <property type="entry name" value="NT_KNTase_like"/>
    <property type="match status" value="1"/>
</dbReference>
<evidence type="ECO:0000256" key="1">
    <source>
        <dbReference type="ARBA" id="ARBA00001946"/>
    </source>
</evidence>
<keyword evidence="7" id="KW-0460">Magnesium</keyword>
<evidence type="ECO:0000256" key="5">
    <source>
        <dbReference type="ARBA" id="ARBA00022741"/>
    </source>
</evidence>
<keyword evidence="4" id="KW-0479">Metal-binding</keyword>
<dbReference type="EMBL" id="DRIG01000038">
    <property type="protein sequence ID" value="HEC78190.1"/>
    <property type="molecule type" value="Genomic_DNA"/>
</dbReference>
<dbReference type="Pfam" id="PF18765">
    <property type="entry name" value="Polbeta"/>
    <property type="match status" value="1"/>
</dbReference>
<dbReference type="PANTHER" id="PTHR33571:SF14">
    <property type="entry name" value="PROTEIN ADENYLYLTRANSFERASE MJ0435-RELATED"/>
    <property type="match status" value="1"/>
</dbReference>
<dbReference type="SUPFAM" id="SSF81301">
    <property type="entry name" value="Nucleotidyltransferase"/>
    <property type="match status" value="1"/>
</dbReference>
<dbReference type="GO" id="GO:0005524">
    <property type="term" value="F:ATP binding"/>
    <property type="evidence" value="ECO:0007669"/>
    <property type="project" value="UniProtKB-KW"/>
</dbReference>
<dbReference type="InterPro" id="IPR041633">
    <property type="entry name" value="Polbeta"/>
</dbReference>
<dbReference type="Proteomes" id="UP000885826">
    <property type="component" value="Unassembled WGS sequence"/>
</dbReference>
<protein>
    <recommendedName>
        <fullName evidence="8">Polymerase beta nucleotidyltransferase domain-containing protein</fullName>
    </recommendedName>
</protein>
<evidence type="ECO:0000256" key="4">
    <source>
        <dbReference type="ARBA" id="ARBA00022723"/>
    </source>
</evidence>
<feature type="domain" description="Polymerase beta nucleotidyltransferase" evidence="8">
    <location>
        <begin position="19"/>
        <end position="96"/>
    </location>
</feature>
<dbReference type="Gene3D" id="3.30.460.10">
    <property type="entry name" value="Beta Polymerase, domain 2"/>
    <property type="match status" value="1"/>
</dbReference>
<evidence type="ECO:0000313" key="10">
    <source>
        <dbReference type="Proteomes" id="UP000885826"/>
    </source>
</evidence>
<dbReference type="InterPro" id="IPR043519">
    <property type="entry name" value="NT_sf"/>
</dbReference>
<evidence type="ECO:0000256" key="2">
    <source>
        <dbReference type="ARBA" id="ARBA00022679"/>
    </source>
</evidence>
<keyword evidence="5" id="KW-0547">Nucleotide-binding</keyword>
<dbReference type="GO" id="GO:0016779">
    <property type="term" value="F:nucleotidyltransferase activity"/>
    <property type="evidence" value="ECO:0007669"/>
    <property type="project" value="UniProtKB-KW"/>
</dbReference>
<evidence type="ECO:0000259" key="8">
    <source>
        <dbReference type="Pfam" id="PF18765"/>
    </source>
</evidence>
<evidence type="ECO:0000256" key="6">
    <source>
        <dbReference type="ARBA" id="ARBA00022840"/>
    </source>
</evidence>